<protein>
    <recommendedName>
        <fullName evidence="3">Integrase</fullName>
    </recommendedName>
</protein>
<name>A0A9D4LD49_DREPO</name>
<organism evidence="1 2">
    <name type="scientific">Dreissena polymorpha</name>
    <name type="common">Zebra mussel</name>
    <name type="synonym">Mytilus polymorpha</name>
    <dbReference type="NCBI Taxonomy" id="45954"/>
    <lineage>
        <taxon>Eukaryota</taxon>
        <taxon>Metazoa</taxon>
        <taxon>Spiralia</taxon>
        <taxon>Lophotrochozoa</taxon>
        <taxon>Mollusca</taxon>
        <taxon>Bivalvia</taxon>
        <taxon>Autobranchia</taxon>
        <taxon>Heteroconchia</taxon>
        <taxon>Euheterodonta</taxon>
        <taxon>Imparidentia</taxon>
        <taxon>Neoheterodontei</taxon>
        <taxon>Myida</taxon>
        <taxon>Dreissenoidea</taxon>
        <taxon>Dreissenidae</taxon>
        <taxon>Dreissena</taxon>
    </lineage>
</organism>
<sequence>MFHYTSGHYLAIPTEERFSDRATTLVASARRKSTRTIYDALRKLFSDWCIRGQLIPSITLLEA</sequence>
<comment type="caution">
    <text evidence="1">The sequence shown here is derived from an EMBL/GenBank/DDBJ whole genome shotgun (WGS) entry which is preliminary data.</text>
</comment>
<gene>
    <name evidence="1" type="ORF">DPMN_098189</name>
</gene>
<evidence type="ECO:0000313" key="2">
    <source>
        <dbReference type="Proteomes" id="UP000828390"/>
    </source>
</evidence>
<reference evidence="1" key="1">
    <citation type="journal article" date="2019" name="bioRxiv">
        <title>The Genome of the Zebra Mussel, Dreissena polymorpha: A Resource for Invasive Species Research.</title>
        <authorList>
            <person name="McCartney M.A."/>
            <person name="Auch B."/>
            <person name="Kono T."/>
            <person name="Mallez S."/>
            <person name="Zhang Y."/>
            <person name="Obille A."/>
            <person name="Becker A."/>
            <person name="Abrahante J.E."/>
            <person name="Garbe J."/>
            <person name="Badalamenti J.P."/>
            <person name="Herman A."/>
            <person name="Mangelson H."/>
            <person name="Liachko I."/>
            <person name="Sullivan S."/>
            <person name="Sone E.D."/>
            <person name="Koren S."/>
            <person name="Silverstein K.A.T."/>
            <person name="Beckman K.B."/>
            <person name="Gohl D.M."/>
        </authorList>
    </citation>
    <scope>NUCLEOTIDE SEQUENCE</scope>
    <source>
        <strain evidence="1">Duluth1</strain>
        <tissue evidence="1">Whole animal</tissue>
    </source>
</reference>
<dbReference type="AlphaFoldDB" id="A0A9D4LD49"/>
<dbReference type="Proteomes" id="UP000828390">
    <property type="component" value="Unassembled WGS sequence"/>
</dbReference>
<keyword evidence="2" id="KW-1185">Reference proteome</keyword>
<evidence type="ECO:0000313" key="1">
    <source>
        <dbReference type="EMBL" id="KAH3855619.1"/>
    </source>
</evidence>
<dbReference type="EMBL" id="JAIWYP010000003">
    <property type="protein sequence ID" value="KAH3855619.1"/>
    <property type="molecule type" value="Genomic_DNA"/>
</dbReference>
<evidence type="ECO:0008006" key="3">
    <source>
        <dbReference type="Google" id="ProtNLM"/>
    </source>
</evidence>
<accession>A0A9D4LD49</accession>
<proteinExistence type="predicted"/>
<reference evidence="1" key="2">
    <citation type="submission" date="2020-11" db="EMBL/GenBank/DDBJ databases">
        <authorList>
            <person name="McCartney M.A."/>
            <person name="Auch B."/>
            <person name="Kono T."/>
            <person name="Mallez S."/>
            <person name="Becker A."/>
            <person name="Gohl D.M."/>
            <person name="Silverstein K.A.T."/>
            <person name="Koren S."/>
            <person name="Bechman K.B."/>
            <person name="Herman A."/>
            <person name="Abrahante J.E."/>
            <person name="Garbe J."/>
        </authorList>
    </citation>
    <scope>NUCLEOTIDE SEQUENCE</scope>
    <source>
        <strain evidence="1">Duluth1</strain>
        <tissue evidence="1">Whole animal</tissue>
    </source>
</reference>